<protein>
    <recommendedName>
        <fullName evidence="1">F-box domain-containing protein</fullName>
    </recommendedName>
</protein>
<gene>
    <name evidence="2" type="ORF">M427DRAFT_53373</name>
</gene>
<dbReference type="Pfam" id="PF12937">
    <property type="entry name" value="F-box-like"/>
    <property type="match status" value="1"/>
</dbReference>
<dbReference type="InterPro" id="IPR001810">
    <property type="entry name" value="F-box_dom"/>
</dbReference>
<dbReference type="InterPro" id="IPR036047">
    <property type="entry name" value="F-box-like_dom_sf"/>
</dbReference>
<sequence length="576" mass="64277">MTTRASDRSPVVPIPPEILSIALSFLPPAQLVECALTSKAFANAALPLLWREFHVFRTADARLSTVFKSTRNETYAPYSRYIRSIVSGWRDGVATMKQILPVVGRQLSKLDLWRLSVGVLTPIDMTVFPAYLGPHLTHLDVSEWNGRSIATLPTPYRTIEDQVLDGFCRACPNIRALWAQETDLSPALLVSLSRRWFHLNEVWFGHPNYFICEKVSDTSPNRYTNVLSSGLLEELAASLGDRLVELGLFSMNPGLSIKDPNILRHFLMYCPKLKRLTVKQCDVARLCADVSNLQGRYGTSQGGLPIVQLRIKVTTTECESLCDVINSLVALESVHLTIYLSPKQKPLQASLPIVARLAHLLGTLPQLRAVRMAVELSSVAFQRERDSADSHHDMDSLLETWMAELVNGLGKAKSLEQLGLKLFWMDSHSRRLALPPKALDALFNHSLTPDDQPSLPPLASRLTYISLSAHHLHTPDALQAFLLKFPRLRSALLRYVEPSVYDWVKDECFGGTMMQRRRWVGDVECSNMFGVGANDPGEGPVNDLFENDSGADWGYSTCFVKLGTVASIKNLCAWPL</sequence>
<evidence type="ECO:0000313" key="2">
    <source>
        <dbReference type="EMBL" id="KXS18890.1"/>
    </source>
</evidence>
<evidence type="ECO:0000313" key="3">
    <source>
        <dbReference type="Proteomes" id="UP000070544"/>
    </source>
</evidence>
<dbReference type="Proteomes" id="UP000070544">
    <property type="component" value="Unassembled WGS sequence"/>
</dbReference>
<dbReference type="AlphaFoldDB" id="A0A139AQ69"/>
<feature type="domain" description="F-box" evidence="1">
    <location>
        <begin position="14"/>
        <end position="54"/>
    </location>
</feature>
<dbReference type="EMBL" id="KQ965740">
    <property type="protein sequence ID" value="KXS18890.1"/>
    <property type="molecule type" value="Genomic_DNA"/>
</dbReference>
<evidence type="ECO:0000259" key="1">
    <source>
        <dbReference type="Pfam" id="PF12937"/>
    </source>
</evidence>
<name>A0A139AQ69_GONPJ</name>
<dbReference type="SUPFAM" id="SSF52047">
    <property type="entry name" value="RNI-like"/>
    <property type="match status" value="1"/>
</dbReference>
<dbReference type="SUPFAM" id="SSF81383">
    <property type="entry name" value="F-box domain"/>
    <property type="match status" value="1"/>
</dbReference>
<organism evidence="2 3">
    <name type="scientific">Gonapodya prolifera (strain JEL478)</name>
    <name type="common">Monoblepharis prolifera</name>
    <dbReference type="NCBI Taxonomy" id="1344416"/>
    <lineage>
        <taxon>Eukaryota</taxon>
        <taxon>Fungi</taxon>
        <taxon>Fungi incertae sedis</taxon>
        <taxon>Chytridiomycota</taxon>
        <taxon>Chytridiomycota incertae sedis</taxon>
        <taxon>Monoblepharidomycetes</taxon>
        <taxon>Monoblepharidales</taxon>
        <taxon>Gonapodyaceae</taxon>
        <taxon>Gonapodya</taxon>
    </lineage>
</organism>
<accession>A0A139AQ69</accession>
<reference evidence="2 3" key="1">
    <citation type="journal article" date="2015" name="Genome Biol. Evol.">
        <title>Phylogenomic analyses indicate that early fungi evolved digesting cell walls of algal ancestors of land plants.</title>
        <authorList>
            <person name="Chang Y."/>
            <person name="Wang S."/>
            <person name="Sekimoto S."/>
            <person name="Aerts A.L."/>
            <person name="Choi C."/>
            <person name="Clum A."/>
            <person name="LaButti K.M."/>
            <person name="Lindquist E.A."/>
            <person name="Yee Ngan C."/>
            <person name="Ohm R.A."/>
            <person name="Salamov A.A."/>
            <person name="Grigoriev I.V."/>
            <person name="Spatafora J.W."/>
            <person name="Berbee M.L."/>
        </authorList>
    </citation>
    <scope>NUCLEOTIDE SEQUENCE [LARGE SCALE GENOMIC DNA]</scope>
    <source>
        <strain evidence="2 3">JEL478</strain>
    </source>
</reference>
<dbReference type="Gene3D" id="3.80.10.10">
    <property type="entry name" value="Ribonuclease Inhibitor"/>
    <property type="match status" value="1"/>
</dbReference>
<dbReference type="InterPro" id="IPR032675">
    <property type="entry name" value="LRR_dom_sf"/>
</dbReference>
<keyword evidence="3" id="KW-1185">Reference proteome</keyword>
<proteinExistence type="predicted"/>